<reference evidence="1 2" key="1">
    <citation type="submission" date="2022-06" db="EMBL/GenBank/DDBJ databases">
        <title>Genomic Encyclopedia of Archaeal and Bacterial Type Strains, Phase II (KMG-II): from individual species to whole genera.</title>
        <authorList>
            <person name="Goeker M."/>
        </authorList>
    </citation>
    <scope>NUCLEOTIDE SEQUENCE [LARGE SCALE GENOMIC DNA]</scope>
    <source>
        <strain evidence="1 2">DSM 44693</strain>
    </source>
</reference>
<comment type="caution">
    <text evidence="1">The sequence shown here is derived from an EMBL/GenBank/DDBJ whole genome shotgun (WGS) entry which is preliminary data.</text>
</comment>
<accession>A0ABT1H9U5</accession>
<dbReference type="EMBL" id="JAMTCJ010000001">
    <property type="protein sequence ID" value="MCP2175033.1"/>
    <property type="molecule type" value="Genomic_DNA"/>
</dbReference>
<evidence type="ECO:0000313" key="1">
    <source>
        <dbReference type="EMBL" id="MCP2175033.1"/>
    </source>
</evidence>
<dbReference type="CDD" id="cd00586">
    <property type="entry name" value="4HBT"/>
    <property type="match status" value="1"/>
</dbReference>
<dbReference type="InterPro" id="IPR029069">
    <property type="entry name" value="HotDog_dom_sf"/>
</dbReference>
<dbReference type="SUPFAM" id="SSF54637">
    <property type="entry name" value="Thioesterase/thiol ester dehydrase-isomerase"/>
    <property type="match status" value="1"/>
</dbReference>
<dbReference type="Proteomes" id="UP001206895">
    <property type="component" value="Unassembled WGS sequence"/>
</dbReference>
<name>A0ABT1H9U5_9NOCA</name>
<dbReference type="Gene3D" id="3.10.129.10">
    <property type="entry name" value="Hotdog Thioesterase"/>
    <property type="match status" value="1"/>
</dbReference>
<dbReference type="PANTHER" id="PTHR12475">
    <property type="match status" value="1"/>
</dbReference>
<protein>
    <submittedName>
        <fullName evidence="1">Acyl-CoA thioesterase FadM</fullName>
    </submittedName>
</protein>
<dbReference type="Pfam" id="PF13279">
    <property type="entry name" value="4HBT_2"/>
    <property type="match status" value="1"/>
</dbReference>
<gene>
    <name evidence="1" type="ORF">LX13_000840</name>
</gene>
<organism evidence="1 2">
    <name type="scientific">Williamsia maris</name>
    <dbReference type="NCBI Taxonomy" id="72806"/>
    <lineage>
        <taxon>Bacteria</taxon>
        <taxon>Bacillati</taxon>
        <taxon>Actinomycetota</taxon>
        <taxon>Actinomycetes</taxon>
        <taxon>Mycobacteriales</taxon>
        <taxon>Nocardiaceae</taxon>
        <taxon>Williamsia</taxon>
    </lineage>
</organism>
<dbReference type="InterPro" id="IPR051490">
    <property type="entry name" value="THEM6_lcsJ_thioesterase"/>
</dbReference>
<sequence length="187" mass="21004">MLMTVRWIIAMRPLRADGSARVGDRLDATFRVLPSDLDLLMHMTNGRYLSILDAARIAYMSETGLWRRLRTRGWHPVVVAQTISYRRPLTLGTRYQVRTALIGVDDRNVYFEQEFHVGERTHATAVVAIRYLDRTGESVLPDQVLALDVDVALPDSLPTWVGDWSEAIRTQAAADRPATASSQGEPA</sequence>
<evidence type="ECO:0000313" key="2">
    <source>
        <dbReference type="Proteomes" id="UP001206895"/>
    </source>
</evidence>
<keyword evidence="2" id="KW-1185">Reference proteome</keyword>
<proteinExistence type="predicted"/>
<dbReference type="PANTHER" id="PTHR12475:SF4">
    <property type="entry name" value="PROTEIN THEM6"/>
    <property type="match status" value="1"/>
</dbReference>